<reference evidence="7" key="1">
    <citation type="submission" date="2014-05" db="EMBL/GenBank/DDBJ databases">
        <title>The transcriptome of the halophilic microalga Tetraselmis sp. GSL018 isolated from the Great Salt Lake, Utah.</title>
        <authorList>
            <person name="Jinkerson R.E."/>
            <person name="D'Adamo S."/>
            <person name="Posewitz M.C."/>
        </authorList>
    </citation>
    <scope>NUCLEOTIDE SEQUENCE</scope>
    <source>
        <strain evidence="7">GSL018</strain>
    </source>
</reference>
<evidence type="ECO:0000256" key="4">
    <source>
        <dbReference type="ARBA" id="ARBA00022884"/>
    </source>
</evidence>
<evidence type="ECO:0000313" key="7">
    <source>
        <dbReference type="EMBL" id="JAC80850.1"/>
    </source>
</evidence>
<dbReference type="PROSITE" id="PS50890">
    <property type="entry name" value="PUA"/>
    <property type="match status" value="1"/>
</dbReference>
<dbReference type="GO" id="GO:0003723">
    <property type="term" value="F:RNA binding"/>
    <property type="evidence" value="ECO:0007669"/>
    <property type="project" value="UniProtKB-UniRule"/>
</dbReference>
<feature type="binding site" evidence="5">
    <location>
        <position position="253"/>
    </location>
    <ligand>
        <name>S-adenosyl-L-methionine</name>
        <dbReference type="ChEBI" id="CHEBI:59789"/>
    </ligand>
</feature>
<organism evidence="7">
    <name type="scientific">Tetraselmis sp. GSL018</name>
    <dbReference type="NCBI Taxonomy" id="582737"/>
    <lineage>
        <taxon>Eukaryota</taxon>
        <taxon>Viridiplantae</taxon>
        <taxon>Chlorophyta</taxon>
        <taxon>core chlorophytes</taxon>
        <taxon>Chlorodendrophyceae</taxon>
        <taxon>Chlorodendrales</taxon>
        <taxon>Chlorodendraceae</taxon>
        <taxon>Tetraselmis</taxon>
    </lineage>
</organism>
<dbReference type="Gene3D" id="3.40.50.150">
    <property type="entry name" value="Vaccinia Virus protein VP39"/>
    <property type="match status" value="1"/>
</dbReference>
<comment type="caution">
    <text evidence="5">Lacks conserved residue(s) required for the propagation of feature annotation.</text>
</comment>
<dbReference type="InterPro" id="IPR001678">
    <property type="entry name" value="MeTrfase_RsmB-F_NOP2_dom"/>
</dbReference>
<dbReference type="EMBL" id="GBEZ01004364">
    <property type="protein sequence ID" value="JAC80850.1"/>
    <property type="molecule type" value="Transcribed_RNA"/>
</dbReference>
<dbReference type="SUPFAM" id="SSF53335">
    <property type="entry name" value="S-adenosyl-L-methionine-dependent methyltransferases"/>
    <property type="match status" value="1"/>
</dbReference>
<keyword evidence="2 5" id="KW-0808">Transferase</keyword>
<proteinExistence type="inferred from homology"/>
<dbReference type="GO" id="GO:0008173">
    <property type="term" value="F:RNA methyltransferase activity"/>
    <property type="evidence" value="ECO:0007669"/>
    <property type="project" value="InterPro"/>
</dbReference>
<name>A0A061SD94_9CHLO</name>
<protein>
    <submittedName>
        <fullName evidence="7">Methyltransferase nsun6</fullName>
    </submittedName>
</protein>
<keyword evidence="3 5" id="KW-0949">S-adenosyl-L-methionine</keyword>
<dbReference type="AlphaFoldDB" id="A0A061SD94"/>
<evidence type="ECO:0000259" key="6">
    <source>
        <dbReference type="PROSITE" id="PS51686"/>
    </source>
</evidence>
<keyword evidence="1 5" id="KW-0489">Methyltransferase</keyword>
<dbReference type="Pfam" id="PF01189">
    <property type="entry name" value="Methyltr_RsmB-F"/>
    <property type="match status" value="1"/>
</dbReference>
<dbReference type="InterPro" id="IPR049560">
    <property type="entry name" value="MeTrfase_RsmB-F_NOP2_cat"/>
</dbReference>
<feature type="domain" description="SAM-dependent MTase RsmB/NOP-type" evidence="6">
    <location>
        <begin position="125"/>
        <end position="259"/>
    </location>
</feature>
<feature type="non-terminal residue" evidence="7">
    <location>
        <position position="1"/>
    </location>
</feature>
<dbReference type="InterPro" id="IPR029063">
    <property type="entry name" value="SAM-dependent_MTases_sf"/>
</dbReference>
<keyword evidence="4 5" id="KW-0694">RNA-binding</keyword>
<evidence type="ECO:0000256" key="5">
    <source>
        <dbReference type="PROSITE-ProRule" id="PRU01023"/>
    </source>
</evidence>
<sequence>PAATAKWLLDVAEYPVFNLQRFHRAAPIPAATGLRVNKLAGHSRDVVLQLLSSDEALGATAVSAAVLPDVDDVILFKRGGNPCSKPDSTLPAAVIGRFAAEAVLQGAEPYAPGIVAVPTTYSVGDQCNVFGDAVDSFGSRGVRADAEECLEGYAERKLAFLGYGQLLKSRAEIFGPNASGQALRMTRRVHQLPALNGVLPRLVTPQGLPSSLVAHVLAPRPHEEVLDMCSAPGGKGVHAASMMGNTGCVTAVDRTQAKV</sequence>
<accession>A0A061SD94</accession>
<evidence type="ECO:0000256" key="3">
    <source>
        <dbReference type="ARBA" id="ARBA00022691"/>
    </source>
</evidence>
<dbReference type="InterPro" id="IPR023267">
    <property type="entry name" value="RCMT"/>
</dbReference>
<feature type="binding site" evidence="5">
    <location>
        <begin position="229"/>
        <end position="235"/>
    </location>
    <ligand>
        <name>S-adenosyl-L-methionine</name>
        <dbReference type="ChEBI" id="CHEBI:59789"/>
    </ligand>
</feature>
<dbReference type="PROSITE" id="PS51686">
    <property type="entry name" value="SAM_MT_RSMB_NOP"/>
    <property type="match status" value="1"/>
</dbReference>
<dbReference type="PANTHER" id="PTHR22807:SF34">
    <property type="entry name" value="TRNA (CYTOSINE(72)-C(5))-METHYLTRANSFERASE NSUN6"/>
    <property type="match status" value="1"/>
</dbReference>
<evidence type="ECO:0000256" key="2">
    <source>
        <dbReference type="ARBA" id="ARBA00022679"/>
    </source>
</evidence>
<gene>
    <name evidence="7" type="ORF">TSPGSL018_9298</name>
</gene>
<dbReference type="GO" id="GO:0001510">
    <property type="term" value="P:RNA methylation"/>
    <property type="evidence" value="ECO:0007669"/>
    <property type="project" value="InterPro"/>
</dbReference>
<dbReference type="PANTHER" id="PTHR22807">
    <property type="entry name" value="NOP2 YEAST -RELATED NOL1/NOP2/FMU SUN DOMAIN-CONTAINING"/>
    <property type="match status" value="1"/>
</dbReference>
<evidence type="ECO:0000256" key="1">
    <source>
        <dbReference type="ARBA" id="ARBA00022603"/>
    </source>
</evidence>
<comment type="similarity">
    <text evidence="5">Belongs to the class I-like SAM-binding methyltransferase superfamily. RsmB/NOP family.</text>
</comment>
<feature type="non-terminal residue" evidence="7">
    <location>
        <position position="259"/>
    </location>
</feature>